<dbReference type="InterPro" id="IPR003593">
    <property type="entry name" value="AAA+_ATPase"/>
</dbReference>
<dbReference type="InterPro" id="IPR003439">
    <property type="entry name" value="ABC_transporter-like_ATP-bd"/>
</dbReference>
<reference evidence="6 7" key="1">
    <citation type="submission" date="2016-09" db="EMBL/GenBank/DDBJ databases">
        <title>Extensive genetic diversity and differential bi-allelic expression allows diatom success in the polar Southern Ocean.</title>
        <authorList>
            <consortium name="DOE Joint Genome Institute"/>
            <person name="Mock T."/>
            <person name="Otillar R.P."/>
            <person name="Strauss J."/>
            <person name="Dupont C."/>
            <person name="Frickenhaus S."/>
            <person name="Maumus F."/>
            <person name="Mcmullan M."/>
            <person name="Sanges R."/>
            <person name="Schmutz J."/>
            <person name="Toseland A."/>
            <person name="Valas R."/>
            <person name="Veluchamy A."/>
            <person name="Ward B.J."/>
            <person name="Allen A."/>
            <person name="Barry K."/>
            <person name="Falciatore A."/>
            <person name="Ferrante M."/>
            <person name="Fortunato A.E."/>
            <person name="Gloeckner G."/>
            <person name="Gruber A."/>
            <person name="Hipkin R."/>
            <person name="Janech M."/>
            <person name="Kroth P."/>
            <person name="Leese F."/>
            <person name="Lindquist E."/>
            <person name="Lyon B.R."/>
            <person name="Martin J."/>
            <person name="Mayer C."/>
            <person name="Parker M."/>
            <person name="Quesneville H."/>
            <person name="Raymond J."/>
            <person name="Uhlig C."/>
            <person name="Valentin K.U."/>
            <person name="Worden A.Z."/>
            <person name="Armbrust E.V."/>
            <person name="Bowler C."/>
            <person name="Green B."/>
            <person name="Moulton V."/>
            <person name="Van Oosterhout C."/>
            <person name="Grigoriev I."/>
        </authorList>
    </citation>
    <scope>NUCLEOTIDE SEQUENCE [LARGE SCALE GENOMIC DNA]</scope>
    <source>
        <strain evidence="6 7">CCMP1102</strain>
    </source>
</reference>
<evidence type="ECO:0000259" key="5">
    <source>
        <dbReference type="PROSITE" id="PS50893"/>
    </source>
</evidence>
<feature type="compositionally biased region" description="Low complexity" evidence="4">
    <location>
        <begin position="44"/>
        <end position="60"/>
    </location>
</feature>
<dbReference type="InterPro" id="IPR017871">
    <property type="entry name" value="ABC_transporter-like_CS"/>
</dbReference>
<dbReference type="GO" id="GO:0042626">
    <property type="term" value="F:ATPase-coupled transmembrane transporter activity"/>
    <property type="evidence" value="ECO:0007669"/>
    <property type="project" value="TreeGrafter"/>
</dbReference>
<keyword evidence="3" id="KW-0067">ATP-binding</keyword>
<evidence type="ECO:0000256" key="3">
    <source>
        <dbReference type="ARBA" id="ARBA00022840"/>
    </source>
</evidence>
<keyword evidence="2" id="KW-0547">Nucleotide-binding</keyword>
<keyword evidence="1" id="KW-0813">Transport</keyword>
<feature type="region of interest" description="Disordered" evidence="4">
    <location>
        <begin position="280"/>
        <end position="313"/>
    </location>
</feature>
<evidence type="ECO:0000313" key="6">
    <source>
        <dbReference type="EMBL" id="OEU11121.1"/>
    </source>
</evidence>
<feature type="compositionally biased region" description="Low complexity" evidence="4">
    <location>
        <begin position="70"/>
        <end position="83"/>
    </location>
</feature>
<dbReference type="CDD" id="cd00267">
    <property type="entry name" value="ABC_ATPase"/>
    <property type="match status" value="1"/>
</dbReference>
<organism evidence="6 7">
    <name type="scientific">Fragilariopsis cylindrus CCMP1102</name>
    <dbReference type="NCBI Taxonomy" id="635003"/>
    <lineage>
        <taxon>Eukaryota</taxon>
        <taxon>Sar</taxon>
        <taxon>Stramenopiles</taxon>
        <taxon>Ochrophyta</taxon>
        <taxon>Bacillariophyta</taxon>
        <taxon>Bacillariophyceae</taxon>
        <taxon>Bacillariophycidae</taxon>
        <taxon>Bacillariales</taxon>
        <taxon>Bacillariaceae</taxon>
        <taxon>Fragilariopsis</taxon>
    </lineage>
</organism>
<evidence type="ECO:0000256" key="2">
    <source>
        <dbReference type="ARBA" id="ARBA00022741"/>
    </source>
</evidence>
<gene>
    <name evidence="6" type="ORF">FRACYDRAFT_246232</name>
</gene>
<dbReference type="InParanoid" id="A0A1E7EYS8"/>
<dbReference type="Gene3D" id="3.40.50.300">
    <property type="entry name" value="P-loop containing nucleotide triphosphate hydrolases"/>
    <property type="match status" value="2"/>
</dbReference>
<dbReference type="Proteomes" id="UP000095751">
    <property type="component" value="Unassembled WGS sequence"/>
</dbReference>
<dbReference type="PANTHER" id="PTHR43553:SF3">
    <property type="entry name" value="ABC TRANSPORTER ATP-BINDING PROTEIN MODF"/>
    <property type="match status" value="1"/>
</dbReference>
<name>A0A1E7EYS8_9STRA</name>
<dbReference type="SMART" id="SM00382">
    <property type="entry name" value="AAA"/>
    <property type="match status" value="2"/>
</dbReference>
<dbReference type="GO" id="GO:0005524">
    <property type="term" value="F:ATP binding"/>
    <property type="evidence" value="ECO:0007669"/>
    <property type="project" value="UniProtKB-KW"/>
</dbReference>
<dbReference type="AlphaFoldDB" id="A0A1E7EYS8"/>
<dbReference type="GO" id="GO:0016887">
    <property type="term" value="F:ATP hydrolysis activity"/>
    <property type="evidence" value="ECO:0007669"/>
    <property type="project" value="InterPro"/>
</dbReference>
<dbReference type="OrthoDB" id="10255969at2759"/>
<dbReference type="SUPFAM" id="SSF52540">
    <property type="entry name" value="P-loop containing nucleoside triphosphate hydrolases"/>
    <property type="match status" value="2"/>
</dbReference>
<dbReference type="PROSITE" id="PS00211">
    <property type="entry name" value="ABC_TRANSPORTER_1"/>
    <property type="match status" value="1"/>
</dbReference>
<sequence>MQNYNTSDNSSRRSRGGYAIIGKNGCGKTLFAKSLIAEAAAASEAEADGSDNGNNDSNSNPYVRSGQITINNIDSGNSDNKSNNKYRHLRPNHPLRLKEEAKMTTSSSSTSKIKIAHVSFDSHRQLLEERDDDSNNNSNNSSITAFKAIAKVGNAPGKLNKAAQFLVIRFGLYPLLHRQVTTLSTGEIRKVLLVRALSIKPNILLLDNAFDGLDISSRTILCDIVSKTIKGFTNDILVQGIDSKDTNENTQVIIVTHRHEELNTIQEIDTIIYWDNKNKSRKDKNKDKDKQNTWNVVRRRRRPQRICGDSGNDDGKEILYRAMGIELQKSLLLENNKDNDNSNSNNNWNDSLLPTKGCIRDWWKYNENQENQNQNKTDTTDGNNDKNDILVEANNLTVRATRVEEEGADDDTTIVLLHDLTWTVRKNERWIVGGGNGAGKSTLSRLLALHQNQNDHNHDDTDDDESEINNKSSLKILPNYNSNDSNPRNTIGWVSTETHMQQQQQQEEISIITTKEFLLKESKGASFDNVTVPILFWLGIIDDTPSASKISLLERPFHCLSQGEQKLIMIVAALALRPPLLVLDEPCQGLDIVHRRRLLQVIERICQSTDMALIYITHHLKEELVPSISHAIHLKDRRAVYCGPIVKYNPEDYYDE</sequence>
<evidence type="ECO:0000256" key="1">
    <source>
        <dbReference type="ARBA" id="ARBA00022448"/>
    </source>
</evidence>
<feature type="compositionally biased region" description="Basic residues" evidence="4">
    <location>
        <begin position="84"/>
        <end position="95"/>
    </location>
</feature>
<protein>
    <submittedName>
        <fullName evidence="6">p-loop containing nucleoside triphosphate hydrolase protein</fullName>
    </submittedName>
</protein>
<proteinExistence type="predicted"/>
<feature type="domain" description="ABC transporter" evidence="5">
    <location>
        <begin position="398"/>
        <end position="656"/>
    </location>
</feature>
<dbReference type="GO" id="GO:0043190">
    <property type="term" value="C:ATP-binding cassette (ABC) transporter complex"/>
    <property type="evidence" value="ECO:0007669"/>
    <property type="project" value="TreeGrafter"/>
</dbReference>
<dbReference type="PANTHER" id="PTHR43553">
    <property type="entry name" value="HEAVY METAL TRANSPORTER"/>
    <property type="match status" value="1"/>
</dbReference>
<dbReference type="InterPro" id="IPR050095">
    <property type="entry name" value="ECF_ABC_transporter_ATP-bd"/>
</dbReference>
<dbReference type="KEGG" id="fcy:FRACYDRAFT_246232"/>
<evidence type="ECO:0000313" key="7">
    <source>
        <dbReference type="Proteomes" id="UP000095751"/>
    </source>
</evidence>
<keyword evidence="7" id="KW-1185">Reference proteome</keyword>
<dbReference type="Pfam" id="PF00005">
    <property type="entry name" value="ABC_tran"/>
    <property type="match status" value="2"/>
</dbReference>
<dbReference type="InterPro" id="IPR027417">
    <property type="entry name" value="P-loop_NTPase"/>
</dbReference>
<evidence type="ECO:0000256" key="4">
    <source>
        <dbReference type="SAM" id="MobiDB-lite"/>
    </source>
</evidence>
<dbReference type="EMBL" id="KV784369">
    <property type="protein sequence ID" value="OEU11121.1"/>
    <property type="molecule type" value="Genomic_DNA"/>
</dbReference>
<dbReference type="PROSITE" id="PS50893">
    <property type="entry name" value="ABC_TRANSPORTER_2"/>
    <property type="match status" value="1"/>
</dbReference>
<accession>A0A1E7EYS8</accession>
<feature type="region of interest" description="Disordered" evidence="4">
    <location>
        <begin position="44"/>
        <end position="111"/>
    </location>
</feature>
<keyword evidence="6" id="KW-0378">Hydrolase</keyword>